<gene>
    <name evidence="1" type="ORF">B6U56_02625</name>
</gene>
<evidence type="ECO:0008006" key="3">
    <source>
        <dbReference type="Google" id="ProtNLM"/>
    </source>
</evidence>
<sequence>MELADLFSKKALGDFLNKLFDALLKMAEERMKFNNQRFLNRSQAAEYCGMEPKYFDNVRKEPDAPRPIYPIENGTKPFFDKEDLDRYMTSRKI</sequence>
<name>A0A1V9REC6_9LACO</name>
<organism evidence="1 2">
    <name type="scientific">Ligilactobacillus salivarius</name>
    <dbReference type="NCBI Taxonomy" id="1624"/>
    <lineage>
        <taxon>Bacteria</taxon>
        <taxon>Bacillati</taxon>
        <taxon>Bacillota</taxon>
        <taxon>Bacilli</taxon>
        <taxon>Lactobacillales</taxon>
        <taxon>Lactobacillaceae</taxon>
        <taxon>Ligilactobacillus</taxon>
    </lineage>
</organism>
<protein>
    <recommendedName>
        <fullName evidence="3">DNA-binding protein</fullName>
    </recommendedName>
</protein>
<reference evidence="1 2" key="1">
    <citation type="submission" date="2017-03" db="EMBL/GenBank/DDBJ databases">
        <title>Phylogenomics and comparative genomics of Lactobacillus salivarius, a mammalian gut commensal.</title>
        <authorList>
            <person name="Harris H.M."/>
        </authorList>
    </citation>
    <scope>NUCLEOTIDE SEQUENCE [LARGE SCALE GENOMIC DNA]</scope>
    <source>
        <strain evidence="1 2">JCM 1047</strain>
    </source>
</reference>
<evidence type="ECO:0000313" key="1">
    <source>
        <dbReference type="EMBL" id="OQQ91323.1"/>
    </source>
</evidence>
<evidence type="ECO:0000313" key="2">
    <source>
        <dbReference type="Proteomes" id="UP000192575"/>
    </source>
</evidence>
<dbReference type="Proteomes" id="UP000192575">
    <property type="component" value="Unassembled WGS sequence"/>
</dbReference>
<proteinExistence type="predicted"/>
<comment type="caution">
    <text evidence="1">The sequence shown here is derived from an EMBL/GenBank/DDBJ whole genome shotgun (WGS) entry which is preliminary data.</text>
</comment>
<dbReference type="AlphaFoldDB" id="A0A1V9REC6"/>
<dbReference type="EMBL" id="NBEF01000014">
    <property type="protein sequence ID" value="OQQ91323.1"/>
    <property type="molecule type" value="Genomic_DNA"/>
</dbReference>
<accession>A0A1V9REC6</accession>
<dbReference type="RefSeq" id="WP_081533852.1">
    <property type="nucleotide sequence ID" value="NZ_VSVW01000015.1"/>
</dbReference>